<proteinExistence type="predicted"/>
<evidence type="ECO:0000313" key="2">
    <source>
        <dbReference type="EMBL" id="KAA6361334.1"/>
    </source>
</evidence>
<feature type="non-terminal residue" evidence="2">
    <location>
        <position position="1"/>
    </location>
</feature>
<name>A0A5J4TSN0_9EUKA</name>
<dbReference type="EMBL" id="SNRW01025700">
    <property type="protein sequence ID" value="KAA6361334.1"/>
    <property type="molecule type" value="Genomic_DNA"/>
</dbReference>
<sequence length="136" mass="14908">WMYDQNWYYSGDIVLDQVTPANDANPLIDSGTGVVGTSTECSRGDHQHPLQVSDDIPKRDTGTGTTGTSTTYSRDDHQHILNTDPTVANKPVSDSADGSYSTVAVYARNDHSHPINVQTNASIVLVVNGVWKQWYQ</sequence>
<evidence type="ECO:0000313" key="3">
    <source>
        <dbReference type="Proteomes" id="UP000324800"/>
    </source>
</evidence>
<feature type="region of interest" description="Disordered" evidence="1">
    <location>
        <begin position="29"/>
        <end position="95"/>
    </location>
</feature>
<dbReference type="AlphaFoldDB" id="A0A5J4TSN0"/>
<feature type="compositionally biased region" description="Low complexity" evidence="1">
    <location>
        <begin position="62"/>
        <end position="71"/>
    </location>
</feature>
<comment type="caution">
    <text evidence="2">The sequence shown here is derived from an EMBL/GenBank/DDBJ whole genome shotgun (WGS) entry which is preliminary data.</text>
</comment>
<protein>
    <submittedName>
        <fullName evidence="2">Uncharacterized protein</fullName>
    </submittedName>
</protein>
<organism evidence="2 3">
    <name type="scientific">Streblomastix strix</name>
    <dbReference type="NCBI Taxonomy" id="222440"/>
    <lineage>
        <taxon>Eukaryota</taxon>
        <taxon>Metamonada</taxon>
        <taxon>Preaxostyla</taxon>
        <taxon>Oxymonadida</taxon>
        <taxon>Streblomastigidae</taxon>
        <taxon>Streblomastix</taxon>
    </lineage>
</organism>
<reference evidence="2 3" key="1">
    <citation type="submission" date="2019-03" db="EMBL/GenBank/DDBJ databases">
        <title>Single cell metagenomics reveals metabolic interactions within the superorganism composed of flagellate Streblomastix strix and complex community of Bacteroidetes bacteria on its surface.</title>
        <authorList>
            <person name="Treitli S.C."/>
            <person name="Kolisko M."/>
            <person name="Husnik F."/>
            <person name="Keeling P."/>
            <person name="Hampl V."/>
        </authorList>
    </citation>
    <scope>NUCLEOTIDE SEQUENCE [LARGE SCALE GENOMIC DNA]</scope>
    <source>
        <strain evidence="2">ST1C</strain>
    </source>
</reference>
<gene>
    <name evidence="2" type="ORF">EZS28_043138</name>
</gene>
<accession>A0A5J4TSN0</accession>
<evidence type="ECO:0000256" key="1">
    <source>
        <dbReference type="SAM" id="MobiDB-lite"/>
    </source>
</evidence>
<dbReference type="Proteomes" id="UP000324800">
    <property type="component" value="Unassembled WGS sequence"/>
</dbReference>